<dbReference type="Proteomes" id="UP000051913">
    <property type="component" value="Unassembled WGS sequence"/>
</dbReference>
<reference evidence="1 2" key="1">
    <citation type="submission" date="2014-03" db="EMBL/GenBank/DDBJ databases">
        <title>Bradyrhizobium valentinum sp. nov., isolated from effective nodules of Lupinus mariae-josephae, a lupine endemic of basic-lime soils in Eastern Spain.</title>
        <authorList>
            <person name="Duran D."/>
            <person name="Rey L."/>
            <person name="Navarro A."/>
            <person name="Busquets A."/>
            <person name="Imperial J."/>
            <person name="Ruiz-Argueso T."/>
        </authorList>
    </citation>
    <scope>NUCLEOTIDE SEQUENCE [LARGE SCALE GENOMIC DNA]</scope>
    <source>
        <strain evidence="1 2">LmjM3</strain>
    </source>
</reference>
<comment type="caution">
    <text evidence="1">The sequence shown here is derived from an EMBL/GenBank/DDBJ whole genome shotgun (WGS) entry which is preliminary data.</text>
</comment>
<organism evidence="1 2">
    <name type="scientific">Bradyrhizobium valentinum</name>
    <dbReference type="NCBI Taxonomy" id="1518501"/>
    <lineage>
        <taxon>Bacteria</taxon>
        <taxon>Pseudomonadati</taxon>
        <taxon>Pseudomonadota</taxon>
        <taxon>Alphaproteobacteria</taxon>
        <taxon>Hyphomicrobiales</taxon>
        <taxon>Nitrobacteraceae</taxon>
        <taxon>Bradyrhizobium</taxon>
    </lineage>
</organism>
<dbReference type="AlphaFoldDB" id="A0A0R3LPN7"/>
<keyword evidence="2" id="KW-1185">Reference proteome</keyword>
<protein>
    <submittedName>
        <fullName evidence="1">Uncharacterized protein</fullName>
    </submittedName>
</protein>
<accession>A0A0R3LPN7</accession>
<dbReference type="EMBL" id="LLXX01000094">
    <property type="protein sequence ID" value="KRR07653.1"/>
    <property type="molecule type" value="Genomic_DNA"/>
</dbReference>
<sequence>MLICMKPIDPFYDPKFWRGRAEATRTKAVSFAEGKSRDRLLKIAEEYEKLARRAEQWPTLKEDGDAEPNHSS</sequence>
<gene>
    <name evidence="1" type="ORF">CP49_36830</name>
</gene>
<proteinExistence type="predicted"/>
<evidence type="ECO:0000313" key="1">
    <source>
        <dbReference type="EMBL" id="KRR07653.1"/>
    </source>
</evidence>
<evidence type="ECO:0000313" key="2">
    <source>
        <dbReference type="Proteomes" id="UP000051913"/>
    </source>
</evidence>
<name>A0A0R3LPN7_9BRAD</name>